<evidence type="ECO:0000256" key="4">
    <source>
        <dbReference type="ARBA" id="ARBA00022840"/>
    </source>
</evidence>
<evidence type="ECO:0000313" key="33">
    <source>
        <dbReference type="Proteomes" id="UP000544413"/>
    </source>
</evidence>
<evidence type="ECO:0000256" key="2">
    <source>
        <dbReference type="ARBA" id="ARBA00022448"/>
    </source>
</evidence>
<keyword evidence="2" id="KW-0813">Transport</keyword>
<evidence type="ECO:0000313" key="16">
    <source>
        <dbReference type="EMBL" id="MBC2115923.1"/>
    </source>
</evidence>
<dbReference type="EMBL" id="JAAROL010000001">
    <property type="protein sequence ID" value="MBC1330855.1"/>
    <property type="molecule type" value="Genomic_DNA"/>
</dbReference>
<dbReference type="InterPro" id="IPR003593">
    <property type="entry name" value="AAA+_ATPase"/>
</dbReference>
<reference evidence="25 26" key="2">
    <citation type="submission" date="2020-03" db="EMBL/GenBank/DDBJ databases">
        <title>Soil Listeria distribution.</title>
        <authorList>
            <person name="Liao J."/>
            <person name="Wiedmann M."/>
        </authorList>
    </citation>
    <scope>NUCLEOTIDE SEQUENCE [LARGE SCALE GENOMIC DNA]</scope>
    <source>
        <strain evidence="22 38">FSL L7-0039</strain>
        <strain evidence="21 31">FSL L7-0051</strain>
        <strain evidence="20 40">FSL L7-0054</strain>
        <strain evidence="19 37">FSL L7-0149</strain>
        <strain evidence="17 25">FSL L7-0245</strain>
        <strain evidence="18 29">FSL L7-0259</strain>
        <strain evidence="16 26">FSL L7-0360</strain>
        <strain evidence="14 28">FSL L7-0978</strain>
        <strain evidence="15 36">FSL L7-0990</strain>
        <strain evidence="13 35">FSL L7-1017</strain>
        <strain evidence="12 39">FSL L7-1299</strain>
        <strain evidence="10 30">FSL L7-1387</strain>
        <strain evidence="11 41">FSL L7-1427</strain>
        <strain evidence="9 33">FSL L7-1658</strain>
        <strain evidence="7 32">FSL L7-1816</strain>
        <strain evidence="8 27">FSL L7-1833</strain>
        <strain evidence="23 34">FSL L7-1850</strain>
    </source>
</reference>
<evidence type="ECO:0000313" key="39">
    <source>
        <dbReference type="Proteomes" id="UP000574104"/>
    </source>
</evidence>
<evidence type="ECO:0000313" key="29">
    <source>
        <dbReference type="Proteomes" id="UP000541735"/>
    </source>
</evidence>
<evidence type="ECO:0000313" key="7">
    <source>
        <dbReference type="EMBL" id="MBC1315710.1"/>
    </source>
</evidence>
<evidence type="ECO:0000313" key="31">
    <source>
        <dbReference type="Proteomes" id="UP000543005"/>
    </source>
</evidence>
<dbReference type="eggNOG" id="COG1136">
    <property type="taxonomic scope" value="Bacteria"/>
</dbReference>
<dbReference type="Proteomes" id="UP000532866">
    <property type="component" value="Unassembled WGS sequence"/>
</dbReference>
<dbReference type="Proteomes" id="UP000544413">
    <property type="component" value="Unassembled WGS sequence"/>
</dbReference>
<dbReference type="EMBL" id="JAARZS010000021">
    <property type="protein sequence ID" value="MBC2284580.1"/>
    <property type="molecule type" value="Genomic_DNA"/>
</dbReference>
<dbReference type="Proteomes" id="UP000541955">
    <property type="component" value="Unassembled WGS sequence"/>
</dbReference>
<dbReference type="PANTHER" id="PTHR42798">
    <property type="entry name" value="LIPOPROTEIN-RELEASING SYSTEM ATP-BINDING PROTEIN LOLD"/>
    <property type="match status" value="1"/>
</dbReference>
<dbReference type="OrthoDB" id="9791546at2"/>
<dbReference type="GO" id="GO:0022857">
    <property type="term" value="F:transmembrane transporter activity"/>
    <property type="evidence" value="ECO:0007669"/>
    <property type="project" value="UniProtKB-ARBA"/>
</dbReference>
<evidence type="ECO:0000259" key="5">
    <source>
        <dbReference type="PROSITE" id="PS50893"/>
    </source>
</evidence>
<evidence type="ECO:0000313" key="26">
    <source>
        <dbReference type="Proteomes" id="UP000529446"/>
    </source>
</evidence>
<name>A0A099W6K6_9LIST</name>
<protein>
    <submittedName>
        <fullName evidence="6 7">ABC transporter ATP-binding protein</fullName>
    </submittedName>
</protein>
<dbReference type="EMBL" id="JAARMV010000002">
    <property type="protein sequence ID" value="MBC2372460.1"/>
    <property type="molecule type" value="Genomic_DNA"/>
</dbReference>
<dbReference type="EMBL" id="JAARZT010000018">
    <property type="protein sequence ID" value="MBC2293639.1"/>
    <property type="molecule type" value="Genomic_DNA"/>
</dbReference>
<dbReference type="RefSeq" id="WP_036085822.1">
    <property type="nucleotide sequence ID" value="NZ_CBCSHQ010000004.1"/>
</dbReference>
<dbReference type="EMBL" id="JAARYD010000004">
    <property type="protein sequence ID" value="MBC2176824.1"/>
    <property type="molecule type" value="Genomic_DNA"/>
</dbReference>
<evidence type="ECO:0000313" key="6">
    <source>
        <dbReference type="EMBL" id="KGL40617.1"/>
    </source>
</evidence>
<keyword evidence="24" id="KW-1185">Reference proteome</keyword>
<evidence type="ECO:0000313" key="14">
    <source>
        <dbReference type="EMBL" id="MBC1791919.1"/>
    </source>
</evidence>
<dbReference type="EMBL" id="JAARRW010000001">
    <property type="protein sequence ID" value="MBC1560569.1"/>
    <property type="molecule type" value="Genomic_DNA"/>
</dbReference>
<comment type="similarity">
    <text evidence="1">Belongs to the ABC transporter superfamily.</text>
</comment>
<evidence type="ECO:0000313" key="37">
    <source>
        <dbReference type="Proteomes" id="UP000553016"/>
    </source>
</evidence>
<dbReference type="GO" id="GO:0098796">
    <property type="term" value="C:membrane protein complex"/>
    <property type="evidence" value="ECO:0007669"/>
    <property type="project" value="UniProtKB-ARBA"/>
</dbReference>
<comment type="caution">
    <text evidence="6">The sequence shown here is derived from an EMBL/GenBank/DDBJ whole genome shotgun (WGS) entry which is preliminary data.</text>
</comment>
<evidence type="ECO:0000313" key="25">
    <source>
        <dbReference type="Proteomes" id="UP000519573"/>
    </source>
</evidence>
<dbReference type="GeneID" id="58717443"/>
<dbReference type="SUPFAM" id="SSF52540">
    <property type="entry name" value="P-loop containing nucleoside triphosphate hydrolases"/>
    <property type="match status" value="1"/>
</dbReference>
<evidence type="ECO:0000313" key="22">
    <source>
        <dbReference type="EMBL" id="MBC2309796.1"/>
    </source>
</evidence>
<evidence type="ECO:0000313" key="38">
    <source>
        <dbReference type="Proteomes" id="UP000565628"/>
    </source>
</evidence>
<keyword evidence="3" id="KW-0547">Nucleotide-binding</keyword>
<evidence type="ECO:0000313" key="28">
    <source>
        <dbReference type="Proteomes" id="UP000539064"/>
    </source>
</evidence>
<evidence type="ECO:0000313" key="35">
    <source>
        <dbReference type="Proteomes" id="UP000547643"/>
    </source>
</evidence>
<dbReference type="EMBL" id="JAARVD010000001">
    <property type="protein sequence ID" value="MBC1795176.1"/>
    <property type="molecule type" value="Genomic_DNA"/>
</dbReference>
<dbReference type="Proteomes" id="UP000586951">
    <property type="component" value="Unassembled WGS sequence"/>
</dbReference>
<dbReference type="Proteomes" id="UP000585696">
    <property type="component" value="Unassembled WGS sequence"/>
</dbReference>
<dbReference type="CDD" id="cd03255">
    <property type="entry name" value="ABC_MJ0796_LolCDE_FtsE"/>
    <property type="match status" value="1"/>
</dbReference>
<evidence type="ECO:0000313" key="41">
    <source>
        <dbReference type="Proteomes" id="UP000586951"/>
    </source>
</evidence>
<evidence type="ECO:0000313" key="9">
    <source>
        <dbReference type="EMBL" id="MBC1400647.1"/>
    </source>
</evidence>
<evidence type="ECO:0000313" key="15">
    <source>
        <dbReference type="EMBL" id="MBC1795176.1"/>
    </source>
</evidence>
<evidence type="ECO:0000256" key="1">
    <source>
        <dbReference type="ARBA" id="ARBA00005417"/>
    </source>
</evidence>
<dbReference type="GO" id="GO:0016887">
    <property type="term" value="F:ATP hydrolysis activity"/>
    <property type="evidence" value="ECO:0007669"/>
    <property type="project" value="InterPro"/>
</dbReference>
<dbReference type="EMBL" id="JAARXI010000002">
    <property type="protein sequence ID" value="MBC2115923.1"/>
    <property type="molecule type" value="Genomic_DNA"/>
</dbReference>
<evidence type="ECO:0000313" key="8">
    <source>
        <dbReference type="EMBL" id="MBC1330855.1"/>
    </source>
</evidence>
<gene>
    <name evidence="6" type="ORF">EP57_08660</name>
    <name evidence="8" type="ORF">HB759_02715</name>
    <name evidence="7" type="ORF">HB811_02885</name>
    <name evidence="9" type="ORF">HB836_03480</name>
    <name evidence="10" type="ORF">HB902_00705</name>
    <name evidence="12" type="ORF">HB904_05480</name>
    <name evidence="11" type="ORF">HB907_02965</name>
    <name evidence="23" type="ORF">HBP98_10665</name>
    <name evidence="13" type="ORF">HCA46_03050</name>
    <name evidence="14" type="ORF">HCA52_00710</name>
    <name evidence="15" type="ORF">HCA55_00505</name>
    <name evidence="16" type="ORF">HCB06_04765</name>
    <name evidence="17" type="ORF">HCB26_02760</name>
    <name evidence="18" type="ORF">HCB27_09370</name>
    <name evidence="19" type="ORF">HCB35_00710</name>
    <name evidence="20" type="ORF">HCB69_09340</name>
    <name evidence="21" type="ORF">HCC36_10395</name>
    <name evidence="22" type="ORF">HCJ81_02800</name>
</gene>
<evidence type="ECO:0000313" key="13">
    <source>
        <dbReference type="EMBL" id="MBC1777802.1"/>
    </source>
</evidence>
<dbReference type="EMBL" id="JAARSH010000003">
    <property type="protein sequence ID" value="MBC1615626.1"/>
    <property type="molecule type" value="Genomic_DNA"/>
</dbReference>
<keyword evidence="4 6" id="KW-0067">ATP-binding</keyword>
<dbReference type="STRING" id="1552123.EP57_08660"/>
<evidence type="ECO:0000313" key="30">
    <source>
        <dbReference type="Proteomes" id="UP000541955"/>
    </source>
</evidence>
<sequence length="256" mass="28237">MALLKVEKVNKIYTGNVNYQAISNLDLTVEKGEFVGIMGPSGSGKTTLLNMIATIDPPTSGNVLIHDANPYLLNFNDLATFRRKELGFIFQSFNLLDTLTVRENILLPLTLDGTPLAEMDARLEVIADKLGITPILAKRTYEISGGESQRTAVARAAIHDPKLFLADEPTGNLDSKNSTEVMQLLSRLNQEEEATILLVTHDPQAASYCDRVVFIKDGSLYNEIYCGDNTAVFYQQIMDTLTLLGGKQHVIPPVRH</sequence>
<evidence type="ECO:0000313" key="20">
    <source>
        <dbReference type="EMBL" id="MBC2284580.1"/>
    </source>
</evidence>
<feature type="domain" description="ABC transporter" evidence="5">
    <location>
        <begin position="4"/>
        <end position="242"/>
    </location>
</feature>
<evidence type="ECO:0000313" key="10">
    <source>
        <dbReference type="EMBL" id="MBC1560569.1"/>
    </source>
</evidence>
<dbReference type="EMBL" id="JNFA01000023">
    <property type="protein sequence ID" value="KGL40617.1"/>
    <property type="molecule type" value="Genomic_DNA"/>
</dbReference>
<dbReference type="EMBL" id="JAARRU010000001">
    <property type="protein sequence ID" value="MBC1564348.1"/>
    <property type="molecule type" value="Genomic_DNA"/>
</dbReference>
<dbReference type="PROSITE" id="PS50893">
    <property type="entry name" value="ABC_TRANSPORTER_2"/>
    <property type="match status" value="1"/>
</dbReference>
<dbReference type="Proteomes" id="UP000548082">
    <property type="component" value="Unassembled WGS sequence"/>
</dbReference>
<evidence type="ECO:0000313" key="36">
    <source>
        <dbReference type="Proteomes" id="UP000548082"/>
    </source>
</evidence>
<evidence type="ECO:0000256" key="3">
    <source>
        <dbReference type="ARBA" id="ARBA00022741"/>
    </source>
</evidence>
<dbReference type="AlphaFoldDB" id="A0A099W6K6"/>
<dbReference type="Proteomes" id="UP000553016">
    <property type="component" value="Unassembled WGS sequence"/>
</dbReference>
<evidence type="ECO:0000313" key="34">
    <source>
        <dbReference type="Proteomes" id="UP000546244"/>
    </source>
</evidence>
<dbReference type="Proteomes" id="UP000543005">
    <property type="component" value="Unassembled WGS sequence"/>
</dbReference>
<dbReference type="InterPro" id="IPR017911">
    <property type="entry name" value="MacB-like_ATP-bd"/>
</dbReference>
<dbReference type="EMBL" id="JAAROV010000001">
    <property type="protein sequence ID" value="MBC1315710.1"/>
    <property type="molecule type" value="Genomic_DNA"/>
</dbReference>
<evidence type="ECO:0000313" key="17">
    <source>
        <dbReference type="EMBL" id="MBC2165499.1"/>
    </source>
</evidence>
<dbReference type="Proteomes" id="UP000529446">
    <property type="component" value="Unassembled WGS sequence"/>
</dbReference>
<proteinExistence type="inferred from homology"/>
<dbReference type="FunFam" id="3.40.50.300:FF:000032">
    <property type="entry name" value="Export ABC transporter ATP-binding protein"/>
    <property type="match status" value="1"/>
</dbReference>
<dbReference type="PANTHER" id="PTHR42798:SF7">
    <property type="entry name" value="ALPHA-D-RIBOSE 1-METHYLPHOSPHONATE 5-TRIPHOSPHATE SYNTHASE SUBUNIT PHNL"/>
    <property type="match status" value="1"/>
</dbReference>
<evidence type="ECO:0000313" key="19">
    <source>
        <dbReference type="EMBL" id="MBC2238977.1"/>
    </source>
</evidence>
<dbReference type="Proteomes" id="UP000565628">
    <property type="component" value="Unassembled WGS sequence"/>
</dbReference>
<dbReference type="EMBL" id="JAARUV010000001">
    <property type="protein sequence ID" value="MBC1777802.1"/>
    <property type="molecule type" value="Genomic_DNA"/>
</dbReference>
<reference evidence="6 24" key="1">
    <citation type="submission" date="2014-05" db="EMBL/GenBank/DDBJ databases">
        <title>Novel Listeriaceae from food processing environments.</title>
        <authorList>
            <person name="den Bakker H.C."/>
        </authorList>
    </citation>
    <scope>NUCLEOTIDE SEQUENCE [LARGE SCALE GENOMIC DNA]</scope>
    <source>
        <strain evidence="6 24">FSL A5-0281</strain>
    </source>
</reference>
<evidence type="ECO:0000313" key="21">
    <source>
        <dbReference type="EMBL" id="MBC2293639.1"/>
    </source>
</evidence>
<dbReference type="Gene3D" id="3.40.50.300">
    <property type="entry name" value="P-loop containing nucleotide triphosphate hydrolases"/>
    <property type="match status" value="1"/>
</dbReference>
<dbReference type="Proteomes" id="UP000546244">
    <property type="component" value="Unassembled WGS sequence"/>
</dbReference>
<dbReference type="Proteomes" id="UP000029844">
    <property type="component" value="Unassembled WGS sequence"/>
</dbReference>
<accession>A0A099W6K6</accession>
<evidence type="ECO:0000313" key="24">
    <source>
        <dbReference type="Proteomes" id="UP000029844"/>
    </source>
</evidence>
<dbReference type="SMART" id="SM00382">
    <property type="entry name" value="AAA"/>
    <property type="match status" value="1"/>
</dbReference>
<dbReference type="Pfam" id="PF00005">
    <property type="entry name" value="ABC_tran"/>
    <property type="match status" value="1"/>
</dbReference>
<dbReference type="EMBL" id="JAARVG010000001">
    <property type="protein sequence ID" value="MBC1791919.1"/>
    <property type="molecule type" value="Genomic_DNA"/>
</dbReference>
<evidence type="ECO:0000313" key="11">
    <source>
        <dbReference type="EMBL" id="MBC1564348.1"/>
    </source>
</evidence>
<evidence type="ECO:0000313" key="18">
    <source>
        <dbReference type="EMBL" id="MBC2176824.1"/>
    </source>
</evidence>
<organism evidence="6 24">
    <name type="scientific">Listeria booriae</name>
    <dbReference type="NCBI Taxonomy" id="1552123"/>
    <lineage>
        <taxon>Bacteria</taxon>
        <taxon>Bacillati</taxon>
        <taxon>Bacillota</taxon>
        <taxon>Bacilli</taxon>
        <taxon>Bacillales</taxon>
        <taxon>Listeriaceae</taxon>
        <taxon>Listeria</taxon>
    </lineage>
</organism>
<dbReference type="EMBL" id="JAASWV010000003">
    <property type="protein sequence ID" value="MBC2309796.1"/>
    <property type="molecule type" value="Genomic_DNA"/>
</dbReference>
<evidence type="ECO:0000313" key="12">
    <source>
        <dbReference type="EMBL" id="MBC1615626.1"/>
    </source>
</evidence>
<evidence type="ECO:0000313" key="32">
    <source>
        <dbReference type="Proteomes" id="UP000543379"/>
    </source>
</evidence>
<dbReference type="Proteomes" id="UP000519573">
    <property type="component" value="Unassembled WGS sequence"/>
</dbReference>
<dbReference type="Proteomes" id="UP000539064">
    <property type="component" value="Unassembled WGS sequence"/>
</dbReference>
<dbReference type="InterPro" id="IPR003439">
    <property type="entry name" value="ABC_transporter-like_ATP-bd"/>
</dbReference>
<dbReference type="Proteomes" id="UP000547643">
    <property type="component" value="Unassembled WGS sequence"/>
</dbReference>
<dbReference type="InterPro" id="IPR027417">
    <property type="entry name" value="P-loop_NTPase"/>
</dbReference>
<dbReference type="EMBL" id="JAARZA010000001">
    <property type="protein sequence ID" value="MBC2238977.1"/>
    <property type="molecule type" value="Genomic_DNA"/>
</dbReference>
<dbReference type="EMBL" id="JAARPT010000001">
    <property type="protein sequence ID" value="MBC1400647.1"/>
    <property type="molecule type" value="Genomic_DNA"/>
</dbReference>
<evidence type="ECO:0000313" key="23">
    <source>
        <dbReference type="EMBL" id="MBC2372460.1"/>
    </source>
</evidence>
<evidence type="ECO:0000313" key="40">
    <source>
        <dbReference type="Proteomes" id="UP000585696"/>
    </source>
</evidence>
<dbReference type="Proteomes" id="UP000574104">
    <property type="component" value="Unassembled WGS sequence"/>
</dbReference>
<dbReference type="Proteomes" id="UP000541735">
    <property type="component" value="Unassembled WGS sequence"/>
</dbReference>
<evidence type="ECO:0000313" key="27">
    <source>
        <dbReference type="Proteomes" id="UP000532866"/>
    </source>
</evidence>
<dbReference type="EMBL" id="JAARYH010000001">
    <property type="protein sequence ID" value="MBC2165499.1"/>
    <property type="molecule type" value="Genomic_DNA"/>
</dbReference>
<dbReference type="GO" id="GO:0005524">
    <property type="term" value="F:ATP binding"/>
    <property type="evidence" value="ECO:0007669"/>
    <property type="project" value="UniProtKB-KW"/>
</dbReference>
<dbReference type="Proteomes" id="UP000543379">
    <property type="component" value="Unassembled WGS sequence"/>
</dbReference>